<dbReference type="PANTHER" id="PTHR30353:SF15">
    <property type="entry name" value="INNER MEMBRANE PROTEIN YABI"/>
    <property type="match status" value="1"/>
</dbReference>
<evidence type="ECO:0000256" key="1">
    <source>
        <dbReference type="ARBA" id="ARBA00004651"/>
    </source>
</evidence>
<accession>A0A641APM7</accession>
<keyword evidence="3 7" id="KW-1003">Cell membrane</keyword>
<organism evidence="9 10">
    <name type="scientific">Aeromicrobium fastidiosum</name>
    <dbReference type="NCBI Taxonomy" id="52699"/>
    <lineage>
        <taxon>Bacteria</taxon>
        <taxon>Bacillati</taxon>
        <taxon>Actinomycetota</taxon>
        <taxon>Actinomycetes</taxon>
        <taxon>Propionibacteriales</taxon>
        <taxon>Nocardioidaceae</taxon>
        <taxon>Aeromicrobium</taxon>
    </lineage>
</organism>
<dbReference type="EMBL" id="SDPP02000001">
    <property type="protein sequence ID" value="KAA1380056.1"/>
    <property type="molecule type" value="Genomic_DNA"/>
</dbReference>
<sequence>MIALLLGFAFALAESGLGLGAVVPGEVAISGLAASVHGLVPTLALGLAVMLGAVAGDHVGLMIGRLGGGRLRESRLTARAGVDRWDRAADLVQRHGFWAVLASRMLPFVRTVMPVVAGAAGLRYRSFVAASLIGGAAWSALWVGAGAGIGASGALGHPWLLGAIAVMALLTVTVRTIVRRRRARASLPPERALHGGGHLVGC</sequence>
<dbReference type="GO" id="GO:0005886">
    <property type="term" value="C:plasma membrane"/>
    <property type="evidence" value="ECO:0007669"/>
    <property type="project" value="UniProtKB-SubCell"/>
</dbReference>
<comment type="subcellular location">
    <subcellularLocation>
        <location evidence="1 7">Cell membrane</location>
        <topology evidence="1 7">Multi-pass membrane protein</topology>
    </subcellularLocation>
</comment>
<protein>
    <submittedName>
        <fullName evidence="9">DedA family protein</fullName>
    </submittedName>
</protein>
<evidence type="ECO:0000313" key="9">
    <source>
        <dbReference type="EMBL" id="KAA1380056.1"/>
    </source>
</evidence>
<proteinExistence type="inferred from homology"/>
<evidence type="ECO:0000313" key="10">
    <source>
        <dbReference type="Proteomes" id="UP001515100"/>
    </source>
</evidence>
<dbReference type="RefSeq" id="WP_129180157.1">
    <property type="nucleotide sequence ID" value="NZ_JAGIOG010000001.1"/>
</dbReference>
<feature type="domain" description="VTT" evidence="8">
    <location>
        <begin position="32"/>
        <end position="147"/>
    </location>
</feature>
<comment type="caution">
    <text evidence="9">The sequence shown here is derived from an EMBL/GenBank/DDBJ whole genome shotgun (WGS) entry which is preliminary data.</text>
</comment>
<keyword evidence="6 7" id="KW-0472">Membrane</keyword>
<evidence type="ECO:0000256" key="3">
    <source>
        <dbReference type="ARBA" id="ARBA00022475"/>
    </source>
</evidence>
<dbReference type="AlphaFoldDB" id="A0A641APM7"/>
<dbReference type="Proteomes" id="UP001515100">
    <property type="component" value="Unassembled WGS sequence"/>
</dbReference>
<dbReference type="Pfam" id="PF09335">
    <property type="entry name" value="VTT_dom"/>
    <property type="match status" value="1"/>
</dbReference>
<evidence type="ECO:0000256" key="6">
    <source>
        <dbReference type="ARBA" id="ARBA00023136"/>
    </source>
</evidence>
<reference evidence="9" key="1">
    <citation type="submission" date="2019-09" db="EMBL/GenBank/DDBJ databases">
        <authorList>
            <person name="Li J."/>
        </authorList>
    </citation>
    <scope>NUCLEOTIDE SEQUENCE [LARGE SCALE GENOMIC DNA]</scope>
    <source>
        <strain evidence="9">NRBC 14897</strain>
    </source>
</reference>
<evidence type="ECO:0000259" key="8">
    <source>
        <dbReference type="Pfam" id="PF09335"/>
    </source>
</evidence>
<dbReference type="InterPro" id="IPR032816">
    <property type="entry name" value="VTT_dom"/>
</dbReference>
<evidence type="ECO:0000256" key="7">
    <source>
        <dbReference type="RuleBase" id="RU367016"/>
    </source>
</evidence>
<evidence type="ECO:0000256" key="5">
    <source>
        <dbReference type="ARBA" id="ARBA00022989"/>
    </source>
</evidence>
<evidence type="ECO:0000256" key="4">
    <source>
        <dbReference type="ARBA" id="ARBA00022692"/>
    </source>
</evidence>
<feature type="transmembrane region" description="Helical" evidence="7">
    <location>
        <begin position="159"/>
        <end position="178"/>
    </location>
</feature>
<dbReference type="PANTHER" id="PTHR30353">
    <property type="entry name" value="INNER MEMBRANE PROTEIN DEDA-RELATED"/>
    <property type="match status" value="1"/>
</dbReference>
<name>A0A641APM7_9ACTN</name>
<feature type="transmembrane region" description="Helical" evidence="7">
    <location>
        <begin position="44"/>
        <end position="66"/>
    </location>
</feature>
<keyword evidence="4 7" id="KW-0812">Transmembrane</keyword>
<keyword evidence="10" id="KW-1185">Reference proteome</keyword>
<comment type="similarity">
    <text evidence="2 7">Belongs to the DedA family.</text>
</comment>
<feature type="transmembrane region" description="Helical" evidence="7">
    <location>
        <begin position="127"/>
        <end position="147"/>
    </location>
</feature>
<comment type="caution">
    <text evidence="7">Lacks conserved residue(s) required for the propagation of feature annotation.</text>
</comment>
<evidence type="ECO:0000256" key="2">
    <source>
        <dbReference type="ARBA" id="ARBA00010792"/>
    </source>
</evidence>
<dbReference type="OrthoDB" id="9796672at2"/>
<keyword evidence="5 7" id="KW-1133">Transmembrane helix</keyword>
<dbReference type="InterPro" id="IPR032818">
    <property type="entry name" value="DedA-like"/>
</dbReference>
<gene>
    <name evidence="9" type="ORF">ESP62_002295</name>
</gene>